<dbReference type="AlphaFoldDB" id="A0A1I2JH50"/>
<proteinExistence type="predicted"/>
<keyword evidence="2" id="KW-1185">Reference proteome</keyword>
<evidence type="ECO:0000313" key="2">
    <source>
        <dbReference type="Proteomes" id="UP000199513"/>
    </source>
</evidence>
<gene>
    <name evidence="1" type="ORF">SAMN04488541_10503</name>
</gene>
<dbReference type="STRING" id="1003.SAMN04488541_10503"/>
<name>A0A1I2JH50_9BACT</name>
<dbReference type="Proteomes" id="UP000199513">
    <property type="component" value="Unassembled WGS sequence"/>
</dbReference>
<sequence>MEAYKSTFQTIRVYEDLKLLAKEWTTDTEYMSEQKFKEEVEKIAEVAEKYKVEKFHDNTTNFLFPISPELQTWVNESIFTRFIGAGLRKYALIVSKEMIAQLSIEQTMEEDNASSFQVKYFDSPEKASEWLQS</sequence>
<reference evidence="1 2" key="1">
    <citation type="submission" date="2016-10" db="EMBL/GenBank/DDBJ databases">
        <authorList>
            <person name="de Groot N.N."/>
        </authorList>
    </citation>
    <scope>NUCLEOTIDE SEQUENCE [LARGE SCALE GENOMIC DNA]</scope>
    <source>
        <strain>GEY</strain>
        <strain evidence="2">DSM 9560</strain>
    </source>
</reference>
<organism evidence="1 2">
    <name type="scientific">Thermoflexibacter ruber</name>
    <dbReference type="NCBI Taxonomy" id="1003"/>
    <lineage>
        <taxon>Bacteria</taxon>
        <taxon>Pseudomonadati</taxon>
        <taxon>Bacteroidota</taxon>
        <taxon>Cytophagia</taxon>
        <taxon>Cytophagales</taxon>
        <taxon>Thermoflexibacteraceae</taxon>
        <taxon>Thermoflexibacter</taxon>
    </lineage>
</organism>
<protein>
    <recommendedName>
        <fullName evidence="3">SpoIIAA-like</fullName>
    </recommendedName>
</protein>
<evidence type="ECO:0008006" key="3">
    <source>
        <dbReference type="Google" id="ProtNLM"/>
    </source>
</evidence>
<dbReference type="RefSeq" id="WP_091549169.1">
    <property type="nucleotide sequence ID" value="NZ_FONY01000050.1"/>
</dbReference>
<evidence type="ECO:0000313" key="1">
    <source>
        <dbReference type="EMBL" id="SFF53173.1"/>
    </source>
</evidence>
<dbReference type="OrthoDB" id="982037at2"/>
<dbReference type="EMBL" id="FONY01000050">
    <property type="protein sequence ID" value="SFF53173.1"/>
    <property type="molecule type" value="Genomic_DNA"/>
</dbReference>
<accession>A0A1I2JH50</accession>